<name>A0ACC2DXL3_DIPCM</name>
<protein>
    <submittedName>
        <fullName evidence="1">Uncharacterized protein</fullName>
    </submittedName>
</protein>
<keyword evidence="2" id="KW-1185">Reference proteome</keyword>
<evidence type="ECO:0000313" key="2">
    <source>
        <dbReference type="Proteomes" id="UP001162992"/>
    </source>
</evidence>
<proteinExistence type="predicted"/>
<evidence type="ECO:0000313" key="1">
    <source>
        <dbReference type="EMBL" id="KAJ7559049.1"/>
    </source>
</evidence>
<gene>
    <name evidence="1" type="ORF">O6H91_04G067400</name>
</gene>
<reference evidence="2" key="1">
    <citation type="journal article" date="2024" name="Proc. Natl. Acad. Sci. U.S.A.">
        <title>Extraordinary preservation of gene collinearity over three hundred million years revealed in homosporous lycophytes.</title>
        <authorList>
            <person name="Li C."/>
            <person name="Wickell D."/>
            <person name="Kuo L.Y."/>
            <person name="Chen X."/>
            <person name="Nie B."/>
            <person name="Liao X."/>
            <person name="Peng D."/>
            <person name="Ji J."/>
            <person name="Jenkins J."/>
            <person name="Williams M."/>
            <person name="Shu S."/>
            <person name="Plott C."/>
            <person name="Barry K."/>
            <person name="Rajasekar S."/>
            <person name="Grimwood J."/>
            <person name="Han X."/>
            <person name="Sun S."/>
            <person name="Hou Z."/>
            <person name="He W."/>
            <person name="Dai G."/>
            <person name="Sun C."/>
            <person name="Schmutz J."/>
            <person name="Leebens-Mack J.H."/>
            <person name="Li F.W."/>
            <person name="Wang L."/>
        </authorList>
    </citation>
    <scope>NUCLEOTIDE SEQUENCE [LARGE SCALE GENOMIC DNA]</scope>
    <source>
        <strain evidence="2">cv. PW_Plant_1</strain>
    </source>
</reference>
<accession>A0ACC2DXL3</accession>
<dbReference type="Proteomes" id="UP001162992">
    <property type="component" value="Chromosome 4"/>
</dbReference>
<organism evidence="1 2">
    <name type="scientific">Diphasiastrum complanatum</name>
    <name type="common">Issler's clubmoss</name>
    <name type="synonym">Lycopodium complanatum</name>
    <dbReference type="NCBI Taxonomy" id="34168"/>
    <lineage>
        <taxon>Eukaryota</taxon>
        <taxon>Viridiplantae</taxon>
        <taxon>Streptophyta</taxon>
        <taxon>Embryophyta</taxon>
        <taxon>Tracheophyta</taxon>
        <taxon>Lycopodiopsida</taxon>
        <taxon>Lycopodiales</taxon>
        <taxon>Lycopodiaceae</taxon>
        <taxon>Lycopodioideae</taxon>
        <taxon>Diphasiastrum</taxon>
    </lineage>
</organism>
<sequence>MSKPWSGAGAWAADAERADAEAKDTAAAAAAFGPATEAFPTLGEAVSAKPQKKKKNQAISLSELVTGKYVGPGGGKTKQITDTNKLTPNEMMMLPTGPRDRSDEEPQYGGLGGGFKDYGGYRGGGGDRDHERGDRDRDGDRGYDERSRDRGFGGGFEREKAAAGYDGPSRADETDDWGATKKFVPSQGGGGYDDDRRGGRSSDRDLPSRADEVENWGSSKKFTPSNGFDRKSSGFGFDDTRRGYEEAPLRRSGGGYQEAPSRKSGYEEAPRRSGGFEDVPFRGLNSRADEAGDWGSTKKFVPSSAPLVNRGWDSGPDTDRWSRREQAQNGFSNVSERPRLVLQPRSRNVDDDESLLLKVKTLTDFADATQPKAKSNPFGAARPREDVLAEKGQDWRKIGSDLSTRDKDSRPSSSHSSRPATPDSSIDLPVKPRPRVNPFGNAKPREVLLQEKGKDWRKIDFELEHKSVDRPLSEEEKKLKEEIDFLLLQLTKENDCGESENEGEEELNAGGEKQSIKQQLHEKERELEQLTRSLDDKVRFSQRGGERPLSRSGRSEAGTGRVYEPPRGEGKVADVWTRQSDVDRERRGWDTFDDMPRRR</sequence>
<dbReference type="EMBL" id="CM055095">
    <property type="protein sequence ID" value="KAJ7559049.1"/>
    <property type="molecule type" value="Genomic_DNA"/>
</dbReference>
<comment type="caution">
    <text evidence="1">The sequence shown here is derived from an EMBL/GenBank/DDBJ whole genome shotgun (WGS) entry which is preliminary data.</text>
</comment>